<comment type="caution">
    <text evidence="2">The sequence shown here is derived from an EMBL/GenBank/DDBJ whole genome shotgun (WGS) entry which is preliminary data.</text>
</comment>
<keyword evidence="3" id="KW-1185">Reference proteome</keyword>
<evidence type="ECO:0000313" key="3">
    <source>
        <dbReference type="Proteomes" id="UP000830375"/>
    </source>
</evidence>
<dbReference type="InterPro" id="IPR036691">
    <property type="entry name" value="Endo/exonu/phosph_ase_sf"/>
</dbReference>
<dbReference type="Gene3D" id="3.60.10.10">
    <property type="entry name" value="Endonuclease/exonuclease/phosphatase"/>
    <property type="match status" value="1"/>
</dbReference>
<evidence type="ECO:0000256" key="1">
    <source>
        <dbReference type="SAM" id="Phobius"/>
    </source>
</evidence>
<dbReference type="PANTHER" id="PTHR47510:SF3">
    <property type="entry name" value="ENDO_EXONUCLEASE_PHOSPHATASE DOMAIN-CONTAINING PROTEIN"/>
    <property type="match status" value="1"/>
</dbReference>
<organism evidence="2 3">
    <name type="scientific">Labeo rohita</name>
    <name type="common">Indian major carp</name>
    <name type="synonym">Cyprinus rohita</name>
    <dbReference type="NCBI Taxonomy" id="84645"/>
    <lineage>
        <taxon>Eukaryota</taxon>
        <taxon>Metazoa</taxon>
        <taxon>Chordata</taxon>
        <taxon>Craniata</taxon>
        <taxon>Vertebrata</taxon>
        <taxon>Euteleostomi</taxon>
        <taxon>Actinopterygii</taxon>
        <taxon>Neopterygii</taxon>
        <taxon>Teleostei</taxon>
        <taxon>Ostariophysi</taxon>
        <taxon>Cypriniformes</taxon>
        <taxon>Cyprinidae</taxon>
        <taxon>Labeoninae</taxon>
        <taxon>Labeonini</taxon>
        <taxon>Labeo</taxon>
    </lineage>
</organism>
<dbReference type="Proteomes" id="UP000830375">
    <property type="component" value="Unassembled WGS sequence"/>
</dbReference>
<accession>A0ABQ8LBA7</accession>
<feature type="transmembrane region" description="Helical" evidence="1">
    <location>
        <begin position="213"/>
        <end position="232"/>
    </location>
</feature>
<sequence length="233" mass="26297">MNECQPKLHFYSEDFVIGPVDTVSTSALRYRVPRMRKSGKRAGNLVRFRKQKHRTPLPSTLLSNVHSLANKQDGLTLLLSNRRDVANCSVLCFTETWLNESVPDSRWYTDTKIISTICSTNLELLTIKCRPFHLPGDFTSVILVAVYIPPQAAANEAAQQLTAHIMQLENSYPDSTTLFLGDFNHVDMRKTMPRFKQQVKVMTRLDNILDQSYSVFFLCLSLCVLGSIGAIGP</sequence>
<gene>
    <name evidence="2" type="ORF">H4Q32_027526</name>
</gene>
<keyword evidence="1" id="KW-0472">Membrane</keyword>
<dbReference type="SUPFAM" id="SSF56219">
    <property type="entry name" value="DNase I-like"/>
    <property type="match status" value="1"/>
</dbReference>
<protein>
    <submittedName>
        <fullName evidence="2">Ornithine carbamoyltransferase</fullName>
    </submittedName>
</protein>
<name>A0ABQ8LBA7_LABRO</name>
<dbReference type="PANTHER" id="PTHR47510">
    <property type="entry name" value="REVERSE TRANSCRIPTASE DOMAIN-CONTAINING PROTEIN"/>
    <property type="match status" value="1"/>
</dbReference>
<reference evidence="2 3" key="1">
    <citation type="submission" date="2022-01" db="EMBL/GenBank/DDBJ databases">
        <title>A high-quality chromosome-level genome assembly of rohu carp, Labeo rohita.</title>
        <authorList>
            <person name="Arick M.A. II"/>
            <person name="Hsu C.-Y."/>
            <person name="Magbanua Z."/>
            <person name="Pechanova O."/>
            <person name="Grover C."/>
            <person name="Miller E."/>
            <person name="Thrash A."/>
            <person name="Ezzel L."/>
            <person name="Alam S."/>
            <person name="Benzie J."/>
            <person name="Hamilton M."/>
            <person name="Karsi A."/>
            <person name="Lawrence M.L."/>
            <person name="Peterson D.G."/>
        </authorList>
    </citation>
    <scope>NUCLEOTIDE SEQUENCE [LARGE SCALE GENOMIC DNA]</scope>
    <source>
        <strain evidence="3">BAU-BD-2019</strain>
        <tissue evidence="2">Blood</tissue>
    </source>
</reference>
<evidence type="ECO:0000313" key="2">
    <source>
        <dbReference type="EMBL" id="KAI2646918.1"/>
    </source>
</evidence>
<keyword evidence="1" id="KW-0812">Transmembrane</keyword>
<proteinExistence type="predicted"/>
<keyword evidence="1" id="KW-1133">Transmembrane helix</keyword>
<dbReference type="EMBL" id="JACTAM010000741">
    <property type="protein sequence ID" value="KAI2646918.1"/>
    <property type="molecule type" value="Genomic_DNA"/>
</dbReference>